<keyword evidence="2" id="KW-1185">Reference proteome</keyword>
<evidence type="ECO:0000313" key="1">
    <source>
        <dbReference type="EMBL" id="MXP28404.1"/>
    </source>
</evidence>
<dbReference type="Pfam" id="PF01963">
    <property type="entry name" value="TraB_PrgY_gumN"/>
    <property type="match status" value="1"/>
</dbReference>
<evidence type="ECO:0000313" key="2">
    <source>
        <dbReference type="Proteomes" id="UP000439780"/>
    </source>
</evidence>
<name>A0A845AFK3_9SPHN</name>
<dbReference type="InterPro" id="IPR047111">
    <property type="entry name" value="YbaP-like"/>
</dbReference>
<dbReference type="PANTHER" id="PTHR40590:SF1">
    <property type="entry name" value="CYTOPLASMIC PROTEIN"/>
    <property type="match status" value="1"/>
</dbReference>
<dbReference type="InterPro" id="IPR002816">
    <property type="entry name" value="TraB/PrgY/GumN_fam"/>
</dbReference>
<gene>
    <name evidence="1" type="ORF">GRI58_06160</name>
</gene>
<sequence>MGKPALWEVSTQDGHVAGWLLGTVHVLPAGTRWETPRLDEALAKAGVLVVEVRDLGDSEAIAGIFRSLATDNPGPPLDLRLAPAERARLDALLERDDVDPDRFDGLETWGAALAIAQLDQSGDAANGADRVLLSQFKGRPIEELEGARAQLSIFDRLPAKDQHDLLMGVIDESNAGPQAQEQLAQAWLRGDTAEIEDLSRRGILSYPDLYKALLLDRNKAWVGKVAALLSSGRRPFVAVGAAHMLGDDGLPALLRARGFKVRRVQ</sequence>
<comment type="caution">
    <text evidence="1">The sequence shown here is derived from an EMBL/GenBank/DDBJ whole genome shotgun (WGS) entry which is preliminary data.</text>
</comment>
<reference evidence="1 2" key="1">
    <citation type="submission" date="2019-12" db="EMBL/GenBank/DDBJ databases">
        <title>Genomic-based taxomic classification of the family Erythrobacteraceae.</title>
        <authorList>
            <person name="Xu L."/>
        </authorList>
    </citation>
    <scope>NUCLEOTIDE SEQUENCE [LARGE SCALE GENOMIC DNA]</scope>
    <source>
        <strain evidence="1 2">KEMB 9005-328</strain>
    </source>
</reference>
<accession>A0A845AFK3</accession>
<dbReference type="RefSeq" id="WP_160752714.1">
    <property type="nucleotide sequence ID" value="NZ_WTYA01000004.1"/>
</dbReference>
<protein>
    <submittedName>
        <fullName evidence="1">TraB/GumN family protein</fullName>
    </submittedName>
</protein>
<dbReference type="PANTHER" id="PTHR40590">
    <property type="entry name" value="CYTOPLASMIC PROTEIN-RELATED"/>
    <property type="match status" value="1"/>
</dbReference>
<proteinExistence type="predicted"/>
<dbReference type="EMBL" id="WTYA01000004">
    <property type="protein sequence ID" value="MXP28404.1"/>
    <property type="molecule type" value="Genomic_DNA"/>
</dbReference>
<dbReference type="OrthoDB" id="9806326at2"/>
<dbReference type="CDD" id="cd14789">
    <property type="entry name" value="Tiki"/>
    <property type="match status" value="1"/>
</dbReference>
<organism evidence="1 2">
    <name type="scientific">Qipengyuania algicida</name>
    <dbReference type="NCBI Taxonomy" id="1836209"/>
    <lineage>
        <taxon>Bacteria</taxon>
        <taxon>Pseudomonadati</taxon>
        <taxon>Pseudomonadota</taxon>
        <taxon>Alphaproteobacteria</taxon>
        <taxon>Sphingomonadales</taxon>
        <taxon>Erythrobacteraceae</taxon>
        <taxon>Qipengyuania</taxon>
    </lineage>
</organism>
<dbReference type="AlphaFoldDB" id="A0A845AFK3"/>
<dbReference type="Proteomes" id="UP000439780">
    <property type="component" value="Unassembled WGS sequence"/>
</dbReference>